<organism evidence="7 8">
    <name type="scientific">Microlunatus soli</name>
    <dbReference type="NCBI Taxonomy" id="630515"/>
    <lineage>
        <taxon>Bacteria</taxon>
        <taxon>Bacillati</taxon>
        <taxon>Actinomycetota</taxon>
        <taxon>Actinomycetes</taxon>
        <taxon>Propionibacteriales</taxon>
        <taxon>Propionibacteriaceae</taxon>
        <taxon>Microlunatus</taxon>
    </lineage>
</organism>
<accession>A0A1H1MSF6</accession>
<dbReference type="GO" id="GO:0003700">
    <property type="term" value="F:DNA-binding transcription factor activity"/>
    <property type="evidence" value="ECO:0007669"/>
    <property type="project" value="TreeGrafter"/>
</dbReference>
<dbReference type="SUPFAM" id="SSF48498">
    <property type="entry name" value="Tetracyclin repressor-like, C-terminal domain"/>
    <property type="match status" value="1"/>
</dbReference>
<dbReference type="EMBL" id="LT629772">
    <property type="protein sequence ID" value="SDR89636.1"/>
    <property type="molecule type" value="Genomic_DNA"/>
</dbReference>
<keyword evidence="1" id="KW-0805">Transcription regulation</keyword>
<dbReference type="SUPFAM" id="SSF46689">
    <property type="entry name" value="Homeodomain-like"/>
    <property type="match status" value="1"/>
</dbReference>
<evidence type="ECO:0000256" key="4">
    <source>
        <dbReference type="PROSITE-ProRule" id="PRU00335"/>
    </source>
</evidence>
<evidence type="ECO:0000256" key="2">
    <source>
        <dbReference type="ARBA" id="ARBA00023125"/>
    </source>
</evidence>
<feature type="compositionally biased region" description="Basic and acidic residues" evidence="5">
    <location>
        <begin position="202"/>
        <end position="213"/>
    </location>
</feature>
<evidence type="ECO:0000256" key="3">
    <source>
        <dbReference type="ARBA" id="ARBA00023163"/>
    </source>
</evidence>
<feature type="region of interest" description="Disordered" evidence="5">
    <location>
        <begin position="200"/>
        <end position="229"/>
    </location>
</feature>
<evidence type="ECO:0000313" key="7">
    <source>
        <dbReference type="EMBL" id="SDR89636.1"/>
    </source>
</evidence>
<evidence type="ECO:0000256" key="1">
    <source>
        <dbReference type="ARBA" id="ARBA00023015"/>
    </source>
</evidence>
<dbReference type="Proteomes" id="UP000199103">
    <property type="component" value="Chromosome I"/>
</dbReference>
<dbReference type="GO" id="GO:0000976">
    <property type="term" value="F:transcription cis-regulatory region binding"/>
    <property type="evidence" value="ECO:0007669"/>
    <property type="project" value="TreeGrafter"/>
</dbReference>
<dbReference type="FunFam" id="1.10.10.60:FF:000141">
    <property type="entry name" value="TetR family transcriptional regulator"/>
    <property type="match status" value="1"/>
</dbReference>
<dbReference type="AlphaFoldDB" id="A0A1H1MSF6"/>
<name>A0A1H1MSF6_9ACTN</name>
<dbReference type="InterPro" id="IPR001647">
    <property type="entry name" value="HTH_TetR"/>
</dbReference>
<dbReference type="Gene3D" id="1.10.357.10">
    <property type="entry name" value="Tetracycline Repressor, domain 2"/>
    <property type="match status" value="1"/>
</dbReference>
<dbReference type="STRING" id="630515.SAMN04489812_0241"/>
<dbReference type="InterPro" id="IPR050109">
    <property type="entry name" value="HTH-type_TetR-like_transc_reg"/>
</dbReference>
<keyword evidence="2 4" id="KW-0238">DNA-binding</keyword>
<protein>
    <submittedName>
        <fullName evidence="7">DNA-binding transcriptional regulator, AcrR family</fullName>
    </submittedName>
</protein>
<reference evidence="7 8" key="1">
    <citation type="submission" date="2016-10" db="EMBL/GenBank/DDBJ databases">
        <authorList>
            <person name="de Groot N.N."/>
        </authorList>
    </citation>
    <scope>NUCLEOTIDE SEQUENCE [LARGE SCALE GENOMIC DNA]</scope>
    <source>
        <strain evidence="7 8">DSM 21800</strain>
    </source>
</reference>
<evidence type="ECO:0000313" key="8">
    <source>
        <dbReference type="Proteomes" id="UP000199103"/>
    </source>
</evidence>
<keyword evidence="8" id="KW-1185">Reference proteome</keyword>
<dbReference type="InterPro" id="IPR036271">
    <property type="entry name" value="Tet_transcr_reg_TetR-rel_C_sf"/>
</dbReference>
<sequence>MASNMTRMPREQRRAQLLEAASEVFTANGYHAAAMDDIADAAGVSKPVLYQHFGSKLDLYLALLDLACDRLVDLVDQALASTEDNAQRVVATMTAFYSMVSSERAEFRLIFESDLTGEAAVEERIWRVNNDIADRIATVIADDTGLGPDQSKLLAISLVGIGHVSARYWVTAGRIELAEAQQLVSDLAWRGISGFPLSGQAEHAHHSGQRSEHQTGQNGHAGRNEQETA</sequence>
<proteinExistence type="predicted"/>
<dbReference type="PRINTS" id="PR00455">
    <property type="entry name" value="HTHTETR"/>
</dbReference>
<dbReference type="PANTHER" id="PTHR30055">
    <property type="entry name" value="HTH-TYPE TRANSCRIPTIONAL REGULATOR RUTR"/>
    <property type="match status" value="1"/>
</dbReference>
<gene>
    <name evidence="7" type="ORF">SAMN04489812_0241</name>
</gene>
<keyword evidence="3" id="KW-0804">Transcription</keyword>
<feature type="DNA-binding region" description="H-T-H motif" evidence="4">
    <location>
        <begin position="34"/>
        <end position="53"/>
    </location>
</feature>
<dbReference type="GO" id="GO:0045892">
    <property type="term" value="P:negative regulation of DNA-templated transcription"/>
    <property type="evidence" value="ECO:0007669"/>
    <property type="project" value="UniProtKB-ARBA"/>
</dbReference>
<evidence type="ECO:0000259" key="6">
    <source>
        <dbReference type="PROSITE" id="PS50977"/>
    </source>
</evidence>
<dbReference type="Pfam" id="PF00440">
    <property type="entry name" value="TetR_N"/>
    <property type="match status" value="1"/>
</dbReference>
<feature type="domain" description="HTH tetR-type" evidence="6">
    <location>
        <begin position="11"/>
        <end position="71"/>
    </location>
</feature>
<evidence type="ECO:0000256" key="5">
    <source>
        <dbReference type="SAM" id="MobiDB-lite"/>
    </source>
</evidence>
<dbReference type="PROSITE" id="PS50977">
    <property type="entry name" value="HTH_TETR_2"/>
    <property type="match status" value="1"/>
</dbReference>
<dbReference type="PANTHER" id="PTHR30055:SF160">
    <property type="entry name" value="TRANSCRIPTIONAL REGULATORY PROTEIN (PROBABLY ASNC-FAMILY)-RELATED"/>
    <property type="match status" value="1"/>
</dbReference>
<dbReference type="InterPro" id="IPR009057">
    <property type="entry name" value="Homeodomain-like_sf"/>
</dbReference>
<dbReference type="RefSeq" id="WP_231920127.1">
    <property type="nucleotide sequence ID" value="NZ_LT629772.1"/>
</dbReference>